<feature type="transmembrane region" description="Helical" evidence="6">
    <location>
        <begin position="175"/>
        <end position="196"/>
    </location>
</feature>
<name>A0ABD5Y540_9EURY</name>
<evidence type="ECO:0000256" key="4">
    <source>
        <dbReference type="ARBA" id="ARBA00022989"/>
    </source>
</evidence>
<feature type="domain" description="Mechanosensitive ion channel MscS" evidence="7">
    <location>
        <begin position="201"/>
        <end position="258"/>
    </location>
</feature>
<evidence type="ECO:0000259" key="7">
    <source>
        <dbReference type="Pfam" id="PF00924"/>
    </source>
</evidence>
<keyword evidence="3 6" id="KW-0812">Transmembrane</keyword>
<dbReference type="EMBL" id="JBHTAS010000001">
    <property type="protein sequence ID" value="MFC7142508.1"/>
    <property type="molecule type" value="Genomic_DNA"/>
</dbReference>
<reference evidence="8 9" key="1">
    <citation type="journal article" date="2019" name="Int. J. Syst. Evol. Microbiol.">
        <title>The Global Catalogue of Microorganisms (GCM) 10K type strain sequencing project: providing services to taxonomists for standard genome sequencing and annotation.</title>
        <authorList>
            <consortium name="The Broad Institute Genomics Platform"/>
            <consortium name="The Broad Institute Genome Sequencing Center for Infectious Disease"/>
            <person name="Wu L."/>
            <person name="Ma J."/>
        </authorList>
    </citation>
    <scope>NUCLEOTIDE SEQUENCE [LARGE SCALE GENOMIC DNA]</scope>
    <source>
        <strain evidence="8 9">XZYJT29</strain>
    </source>
</reference>
<comment type="subcellular location">
    <subcellularLocation>
        <location evidence="1">Membrane</location>
        <topology evidence="1">Multi-pass membrane protein</topology>
    </subcellularLocation>
</comment>
<dbReference type="GeneID" id="78822851"/>
<feature type="transmembrane region" description="Helical" evidence="6">
    <location>
        <begin position="71"/>
        <end position="94"/>
    </location>
</feature>
<evidence type="ECO:0000256" key="3">
    <source>
        <dbReference type="ARBA" id="ARBA00022692"/>
    </source>
</evidence>
<dbReference type="InterPro" id="IPR045275">
    <property type="entry name" value="MscS_archaea/bacteria_type"/>
</dbReference>
<dbReference type="InterPro" id="IPR006685">
    <property type="entry name" value="MscS_channel_2nd"/>
</dbReference>
<keyword evidence="9" id="KW-1185">Reference proteome</keyword>
<feature type="transmembrane region" description="Helical" evidence="6">
    <location>
        <begin position="20"/>
        <end position="38"/>
    </location>
</feature>
<dbReference type="InterPro" id="IPR011014">
    <property type="entry name" value="MscS_channel_TM-2"/>
</dbReference>
<dbReference type="GO" id="GO:0016020">
    <property type="term" value="C:membrane"/>
    <property type="evidence" value="ECO:0007669"/>
    <property type="project" value="UniProtKB-SubCell"/>
</dbReference>
<gene>
    <name evidence="8" type="ORF">ACFQMA_22055</name>
</gene>
<dbReference type="RefSeq" id="WP_274323572.1">
    <property type="nucleotide sequence ID" value="NZ_CP118158.1"/>
</dbReference>
<evidence type="ECO:0000256" key="2">
    <source>
        <dbReference type="ARBA" id="ARBA00008017"/>
    </source>
</evidence>
<dbReference type="Gene3D" id="1.10.287.1260">
    <property type="match status" value="1"/>
</dbReference>
<dbReference type="Gene3D" id="2.30.30.60">
    <property type="match status" value="1"/>
</dbReference>
<proteinExistence type="inferred from homology"/>
<keyword evidence="4 6" id="KW-1133">Transmembrane helix</keyword>
<dbReference type="PANTHER" id="PTHR30221:SF20">
    <property type="entry name" value="SMALL-CONDUCTANCE MECHANOSENSITIVE CHANNEL"/>
    <property type="match status" value="1"/>
</dbReference>
<evidence type="ECO:0000313" key="8">
    <source>
        <dbReference type="EMBL" id="MFC7142508.1"/>
    </source>
</evidence>
<dbReference type="Proteomes" id="UP001596432">
    <property type="component" value="Unassembled WGS sequence"/>
</dbReference>
<evidence type="ECO:0000256" key="6">
    <source>
        <dbReference type="SAM" id="Phobius"/>
    </source>
</evidence>
<feature type="transmembrane region" description="Helical" evidence="6">
    <location>
        <begin position="106"/>
        <end position="127"/>
    </location>
</feature>
<evidence type="ECO:0000313" key="9">
    <source>
        <dbReference type="Proteomes" id="UP001596432"/>
    </source>
</evidence>
<dbReference type="SUPFAM" id="SSF50182">
    <property type="entry name" value="Sm-like ribonucleoproteins"/>
    <property type="match status" value="1"/>
</dbReference>
<dbReference type="SUPFAM" id="SSF82861">
    <property type="entry name" value="Mechanosensitive channel protein MscS (YggB), transmembrane region"/>
    <property type="match status" value="1"/>
</dbReference>
<keyword evidence="5 6" id="KW-0472">Membrane</keyword>
<sequence>MQIDWLAEFVRAVFSDQGAVVASIAILLFGLVFSYLVWRWTRTLLRSAGIPETVEGTPFERTARGFGTSTIGIISNIAAVFVYVLAIVLAVNVAQLGNPDVFWTRFTGYLPSLFIAALALIIGLVVGDQAKLYVGERLRSVKLPEVSVIPELVKYSIFYVAILIALGQLGVETDALLVLLAVYAFSLVVLAVVAFWDMLRSGAAGVYLLLTEPYSIGDRVRIDDSEGIVQEVDMFTTRIESDGEEYIVPNRSVFESGIVRIRD</sequence>
<organism evidence="8 9">
    <name type="scientific">Halosimplex aquaticum</name>
    <dbReference type="NCBI Taxonomy" id="3026162"/>
    <lineage>
        <taxon>Archaea</taxon>
        <taxon>Methanobacteriati</taxon>
        <taxon>Methanobacteriota</taxon>
        <taxon>Stenosarchaea group</taxon>
        <taxon>Halobacteria</taxon>
        <taxon>Halobacteriales</taxon>
        <taxon>Haloarculaceae</taxon>
        <taxon>Halosimplex</taxon>
    </lineage>
</organism>
<evidence type="ECO:0000256" key="1">
    <source>
        <dbReference type="ARBA" id="ARBA00004141"/>
    </source>
</evidence>
<dbReference type="Pfam" id="PF00924">
    <property type="entry name" value="MS_channel_2nd"/>
    <property type="match status" value="1"/>
</dbReference>
<accession>A0ABD5Y540</accession>
<comment type="similarity">
    <text evidence="2">Belongs to the MscS (TC 1.A.23) family.</text>
</comment>
<dbReference type="InterPro" id="IPR023408">
    <property type="entry name" value="MscS_beta-dom_sf"/>
</dbReference>
<dbReference type="PANTHER" id="PTHR30221">
    <property type="entry name" value="SMALL-CONDUCTANCE MECHANOSENSITIVE CHANNEL"/>
    <property type="match status" value="1"/>
</dbReference>
<evidence type="ECO:0000256" key="5">
    <source>
        <dbReference type="ARBA" id="ARBA00023136"/>
    </source>
</evidence>
<comment type="caution">
    <text evidence="8">The sequence shown here is derived from an EMBL/GenBank/DDBJ whole genome shotgun (WGS) entry which is preliminary data.</text>
</comment>
<feature type="transmembrane region" description="Helical" evidence="6">
    <location>
        <begin position="148"/>
        <end position="169"/>
    </location>
</feature>
<dbReference type="InterPro" id="IPR010920">
    <property type="entry name" value="LSM_dom_sf"/>
</dbReference>
<dbReference type="AlphaFoldDB" id="A0ABD5Y540"/>
<protein>
    <submittedName>
        <fullName evidence="8">Mechanosensitive ion channel domain-containing protein</fullName>
    </submittedName>
</protein>